<dbReference type="Pfam" id="PF12351">
    <property type="entry name" value="Fig1"/>
    <property type="match status" value="1"/>
</dbReference>
<keyword evidence="1" id="KW-0472">Membrane</keyword>
<dbReference type="GO" id="GO:0043332">
    <property type="term" value="C:mating projection tip"/>
    <property type="evidence" value="ECO:0007669"/>
    <property type="project" value="TreeGrafter"/>
</dbReference>
<dbReference type="GO" id="GO:0070461">
    <property type="term" value="C:SAGA-type complex"/>
    <property type="evidence" value="ECO:0007669"/>
    <property type="project" value="InterPro"/>
</dbReference>
<evidence type="ECO:0000256" key="1">
    <source>
        <dbReference type="SAM" id="Phobius"/>
    </source>
</evidence>
<accession>A0A1E3QZI3</accession>
<dbReference type="GeneID" id="30150178"/>
<dbReference type="CDD" id="cd22933">
    <property type="entry name" value="HFD_HFI1"/>
    <property type="match status" value="1"/>
</dbReference>
<dbReference type="InterPro" id="IPR033481">
    <property type="entry name" value="Dni1/Fig1"/>
</dbReference>
<dbReference type="GO" id="GO:0000747">
    <property type="term" value="P:conjugation with cellular fusion"/>
    <property type="evidence" value="ECO:0007669"/>
    <property type="project" value="TreeGrafter"/>
</dbReference>
<sequence>MLFSLSFFVIRKLPRLFIALLLFISIFLLTFLLFGGTSESSVYFNSYLIEYRFNPDASVFGLIQDTYTKKDLKELLSMKVRAGYLGICVDLNGTTLCAPRGNLTAFDKYSGISSFKTGNNSTLPSALSLVELAGLFSNRIVHPYILIATDILTAFSFIFILWSMFPFLPANNLSKKILLVISPTIALLWGLGERTSAMSVSTPLSQVQTPTPAQLVSTVRYGSNKKYDLAKLLNEFQLHLGTNWAKYQVTLSKFLVGKLARSELMDELNSILSKELIVYHNRLLLIILTNSAKEGPSHLSNDLQNVFWNKRSQKGKPNKNGSYEKLKADIMALLLRERRRIKSITRESGKRGMITSSITLTRQSLLPKVPYVQDKTKQLTTPNNTLQWSQEVVNGYQTPLSTETYGLPDHDSLRSRMTMTMRENGLLGQVNDHAINILISGLESYLKNIIENAVDTSRYRYTKYSDEDVLLGPGGIGPQPPRRKKRKLLLTAENLHNTLEIQPHLSEPNGALFRLQNVMLQNEDMISPLPYEIPEKPEAPGDKFLTYGLAPNGSAETSDVKLEIKLETAVELPAQGNVGTRSELKWMLHELLSST</sequence>
<dbReference type="PANTHER" id="PTHR28092:SF1">
    <property type="entry name" value="FACTOR-INDUCED GENE 1 PROTEIN"/>
    <property type="match status" value="1"/>
</dbReference>
<proteinExistence type="predicted"/>
<keyword evidence="1" id="KW-1133">Transmembrane helix</keyword>
<feature type="transmembrane region" description="Helical" evidence="1">
    <location>
        <begin position="144"/>
        <end position="165"/>
    </location>
</feature>
<name>A0A1E3QZI3_9ASCO</name>
<evidence type="ECO:0000313" key="3">
    <source>
        <dbReference type="Proteomes" id="UP000094336"/>
    </source>
</evidence>
<reference evidence="3" key="1">
    <citation type="submission" date="2016-05" db="EMBL/GenBank/DDBJ databases">
        <title>Comparative genomics of biotechnologically important yeasts.</title>
        <authorList>
            <consortium name="DOE Joint Genome Institute"/>
            <person name="Riley R."/>
            <person name="Haridas S."/>
            <person name="Wolfe K.H."/>
            <person name="Lopes M.R."/>
            <person name="Hittinger C.T."/>
            <person name="Goker M."/>
            <person name="Salamov A."/>
            <person name="Wisecaver J."/>
            <person name="Long T.M."/>
            <person name="Aerts A.L."/>
            <person name="Barry K."/>
            <person name="Choi C."/>
            <person name="Clum A."/>
            <person name="Coughlan A.Y."/>
            <person name="Deshpande S."/>
            <person name="Douglass A.P."/>
            <person name="Hanson S.J."/>
            <person name="Klenk H.-P."/>
            <person name="Labutti K."/>
            <person name="Lapidus A."/>
            <person name="Lindquist E."/>
            <person name="Lipzen A."/>
            <person name="Meier-Kolthoff J.P."/>
            <person name="Ohm R.A."/>
            <person name="Otillar R.P."/>
            <person name="Pangilinan J."/>
            <person name="Peng Y."/>
            <person name="Rokas A."/>
            <person name="Rosa C.A."/>
            <person name="Scheuner C."/>
            <person name="Sibirny A.A."/>
            <person name="Slot J.C."/>
            <person name="Stielow J.B."/>
            <person name="Sun H."/>
            <person name="Kurtzman C.P."/>
            <person name="Blackwell M."/>
            <person name="Grigoriev I.V."/>
            <person name="Jeffries T.W."/>
        </authorList>
    </citation>
    <scope>NUCLEOTIDE SEQUENCE [LARGE SCALE GENOMIC DNA]</scope>
    <source>
        <strain evidence="3">NRRL Y-12698</strain>
    </source>
</reference>
<keyword evidence="1" id="KW-0812">Transmembrane</keyword>
<dbReference type="EMBL" id="KV454426">
    <property type="protein sequence ID" value="ODQ83048.1"/>
    <property type="molecule type" value="Genomic_DNA"/>
</dbReference>
<dbReference type="InterPro" id="IPR024738">
    <property type="entry name" value="Hfi1/Tada1"/>
</dbReference>
<protein>
    <submittedName>
        <fullName evidence="2">Uncharacterized protein</fullName>
    </submittedName>
</protein>
<dbReference type="Pfam" id="PF12767">
    <property type="entry name" value="SAGA-Tad1"/>
    <property type="match status" value="1"/>
</dbReference>
<dbReference type="GO" id="GO:0016020">
    <property type="term" value="C:membrane"/>
    <property type="evidence" value="ECO:0007669"/>
    <property type="project" value="InterPro"/>
</dbReference>
<organism evidence="2 3">
    <name type="scientific">Babjeviella inositovora NRRL Y-12698</name>
    <dbReference type="NCBI Taxonomy" id="984486"/>
    <lineage>
        <taxon>Eukaryota</taxon>
        <taxon>Fungi</taxon>
        <taxon>Dikarya</taxon>
        <taxon>Ascomycota</taxon>
        <taxon>Saccharomycotina</taxon>
        <taxon>Pichiomycetes</taxon>
        <taxon>Serinales incertae sedis</taxon>
        <taxon>Babjeviella</taxon>
    </lineage>
</organism>
<dbReference type="OrthoDB" id="10264870at2759"/>
<dbReference type="Proteomes" id="UP000094336">
    <property type="component" value="Unassembled WGS sequence"/>
</dbReference>
<dbReference type="PANTHER" id="PTHR28092">
    <property type="entry name" value="FACTOR-INDUCED GENE 1 PROTEIN"/>
    <property type="match status" value="1"/>
</dbReference>
<keyword evidence="3" id="KW-1185">Reference proteome</keyword>
<evidence type="ECO:0000313" key="2">
    <source>
        <dbReference type="EMBL" id="ODQ83048.1"/>
    </source>
</evidence>
<dbReference type="RefSeq" id="XP_018988376.1">
    <property type="nucleotide sequence ID" value="XM_019132325.1"/>
</dbReference>
<dbReference type="AlphaFoldDB" id="A0A1E3QZI3"/>
<dbReference type="STRING" id="984486.A0A1E3QZI3"/>
<gene>
    <name evidence="2" type="ORF">BABINDRAFT_5919</name>
</gene>